<sequence>MARTDCSCRRATWTRSPPCSRGSTKTPRSAPASPARPRPLRACSTTSRSRGPTSRCTTACSRRRGGPFPEWLWSGVDADAYDERVPEPPYLSVIIPARDAGATIGTQLEALAAQNWQGRWEVIVADNGSRDDTVSRAEQWRDRLPGLRVVDASSVPGASHARNVAAEIASGDYLLFLDADDVAEPGWLAAMAAAAAEHSFIAGVSTPVHETASDSQSGMGRTTRWSAILPSKGFLDAAATNNLGVSANVWHEVGGFRESMLAGMDTAFCWDVQLLGHPLVRVDRAHVSYRMRTSLRELWSQQYRWGIGSVQLYVLFREHGVPRSSTFGGIVRVLGLVAMAPFSIWSVDGRRDWVGRAARRAGRIAGSIRFRVFML</sequence>
<dbReference type="InterPro" id="IPR001173">
    <property type="entry name" value="Glyco_trans_2-like"/>
</dbReference>
<dbReference type="InterPro" id="IPR050834">
    <property type="entry name" value="Glycosyltransf_2"/>
</dbReference>
<evidence type="ECO:0000313" key="4">
    <source>
        <dbReference type="Proteomes" id="UP000433071"/>
    </source>
</evidence>
<evidence type="ECO:0000259" key="2">
    <source>
        <dbReference type="Pfam" id="PF00535"/>
    </source>
</evidence>
<comment type="caution">
    <text evidence="3">The sequence shown here is derived from an EMBL/GenBank/DDBJ whole genome shotgun (WGS) entry which is preliminary data.</text>
</comment>
<feature type="region of interest" description="Disordered" evidence="1">
    <location>
        <begin position="1"/>
        <end position="61"/>
    </location>
</feature>
<feature type="compositionally biased region" description="Polar residues" evidence="1">
    <location>
        <begin position="13"/>
        <end position="26"/>
    </location>
</feature>
<dbReference type="PANTHER" id="PTHR43685:SF12">
    <property type="entry name" value="GLYCOSYL TRANSFERASE FAMILY 2"/>
    <property type="match status" value="1"/>
</dbReference>
<keyword evidence="4" id="KW-1185">Reference proteome</keyword>
<accession>A0A6I3LWL1</accession>
<dbReference type="GO" id="GO:0016740">
    <property type="term" value="F:transferase activity"/>
    <property type="evidence" value="ECO:0007669"/>
    <property type="project" value="UniProtKB-KW"/>
</dbReference>
<dbReference type="Proteomes" id="UP000433071">
    <property type="component" value="Unassembled WGS sequence"/>
</dbReference>
<keyword evidence="3" id="KW-0808">Transferase</keyword>
<evidence type="ECO:0000256" key="1">
    <source>
        <dbReference type="SAM" id="MobiDB-lite"/>
    </source>
</evidence>
<proteinExistence type="predicted"/>
<organism evidence="3 4">
    <name type="scientific">Agromyces bracchium</name>
    <dbReference type="NCBI Taxonomy" id="88376"/>
    <lineage>
        <taxon>Bacteria</taxon>
        <taxon>Bacillati</taxon>
        <taxon>Actinomycetota</taxon>
        <taxon>Actinomycetes</taxon>
        <taxon>Micrococcales</taxon>
        <taxon>Microbacteriaceae</taxon>
        <taxon>Agromyces</taxon>
    </lineage>
</organism>
<dbReference type="CDD" id="cd00761">
    <property type="entry name" value="Glyco_tranf_GTA_type"/>
    <property type="match status" value="1"/>
</dbReference>
<dbReference type="SUPFAM" id="SSF53448">
    <property type="entry name" value="Nucleotide-diphospho-sugar transferases"/>
    <property type="match status" value="1"/>
</dbReference>
<gene>
    <name evidence="3" type="ORF">GJ743_00870</name>
</gene>
<reference evidence="3 4" key="1">
    <citation type="submission" date="2019-11" db="EMBL/GenBank/DDBJ databases">
        <title>Agromyces kandeliae sp. nov., isolated from mangrove soil.</title>
        <authorList>
            <person name="Wang R."/>
        </authorList>
    </citation>
    <scope>NUCLEOTIDE SEQUENCE [LARGE SCALE GENOMIC DNA]</scope>
    <source>
        <strain evidence="3 4">JCM 11433</strain>
    </source>
</reference>
<dbReference type="AlphaFoldDB" id="A0A6I3LWL1"/>
<dbReference type="Pfam" id="PF00535">
    <property type="entry name" value="Glycos_transf_2"/>
    <property type="match status" value="1"/>
</dbReference>
<feature type="domain" description="Glycosyltransferase 2-like" evidence="2">
    <location>
        <begin position="92"/>
        <end position="220"/>
    </location>
</feature>
<feature type="compositionally biased region" description="Low complexity" evidence="1">
    <location>
        <begin position="27"/>
        <end position="60"/>
    </location>
</feature>
<name>A0A6I3LWL1_9MICO</name>
<dbReference type="PANTHER" id="PTHR43685">
    <property type="entry name" value="GLYCOSYLTRANSFERASE"/>
    <property type="match status" value="1"/>
</dbReference>
<evidence type="ECO:0000313" key="3">
    <source>
        <dbReference type="EMBL" id="MTH66920.1"/>
    </source>
</evidence>
<dbReference type="OrthoDB" id="5243838at2"/>
<dbReference type="Gene3D" id="3.90.550.10">
    <property type="entry name" value="Spore Coat Polysaccharide Biosynthesis Protein SpsA, Chain A"/>
    <property type="match status" value="1"/>
</dbReference>
<protein>
    <submittedName>
        <fullName evidence="3">Glycosyltransferase</fullName>
    </submittedName>
</protein>
<dbReference type="InterPro" id="IPR029044">
    <property type="entry name" value="Nucleotide-diphossugar_trans"/>
</dbReference>
<dbReference type="EMBL" id="WMLB01000003">
    <property type="protein sequence ID" value="MTH66920.1"/>
    <property type="molecule type" value="Genomic_DNA"/>
</dbReference>